<comment type="caution">
    <text evidence="1">The sequence shown here is derived from an EMBL/GenBank/DDBJ whole genome shotgun (WGS) entry which is preliminary data.</text>
</comment>
<protein>
    <recommendedName>
        <fullName evidence="3">DUF600 family protein</fullName>
    </recommendedName>
</protein>
<evidence type="ECO:0008006" key="3">
    <source>
        <dbReference type="Google" id="ProtNLM"/>
    </source>
</evidence>
<organism evidence="1 2">
    <name type="scientific">Hymenobacter negativus</name>
    <dbReference type="NCBI Taxonomy" id="2795026"/>
    <lineage>
        <taxon>Bacteria</taxon>
        <taxon>Pseudomonadati</taxon>
        <taxon>Bacteroidota</taxon>
        <taxon>Cytophagia</taxon>
        <taxon>Cytophagales</taxon>
        <taxon>Hymenobacteraceae</taxon>
        <taxon>Hymenobacter</taxon>
    </lineage>
</organism>
<evidence type="ECO:0000313" key="1">
    <source>
        <dbReference type="EMBL" id="MBH8557541.1"/>
    </source>
</evidence>
<name>A0ABS0Q4E8_9BACT</name>
<dbReference type="EMBL" id="JAEDAE010000002">
    <property type="protein sequence ID" value="MBH8557541.1"/>
    <property type="molecule type" value="Genomic_DNA"/>
</dbReference>
<proteinExistence type="predicted"/>
<keyword evidence="2" id="KW-1185">Reference proteome</keyword>
<gene>
    <name evidence="1" type="ORF">I7X13_05750</name>
</gene>
<reference evidence="1 2" key="1">
    <citation type="submission" date="2020-12" db="EMBL/GenBank/DDBJ databases">
        <title>Hymenobacter sp.</title>
        <authorList>
            <person name="Kim M.K."/>
        </authorList>
    </citation>
    <scope>NUCLEOTIDE SEQUENCE [LARGE SCALE GENOMIC DNA]</scope>
    <source>
        <strain evidence="1 2">BT442</strain>
    </source>
</reference>
<accession>A0ABS0Q4E8</accession>
<dbReference type="RefSeq" id="WP_198074731.1">
    <property type="nucleotide sequence ID" value="NZ_JAEDAE010000002.1"/>
</dbReference>
<evidence type="ECO:0000313" key="2">
    <source>
        <dbReference type="Proteomes" id="UP000625631"/>
    </source>
</evidence>
<sequence>MNALEILNDKLVGSFIYSFHIGDNWTLNFGDYYLSAQNLISPDEELLNGWLLANYRSIETAVDKDSVAKSTIVAAHMRKEVTNVTLDKAYNLTIYFENDSELVIPTNEDIVDWQWCLNETGNDPYMDYLVACFWEGEIAINEAE</sequence>
<dbReference type="Proteomes" id="UP000625631">
    <property type="component" value="Unassembled WGS sequence"/>
</dbReference>